<keyword evidence="2" id="KW-1185">Reference proteome</keyword>
<dbReference type="EMBL" id="JAAKZX010000001">
    <property type="protein sequence ID" value="NGO40666.1"/>
    <property type="molecule type" value="Genomic_DNA"/>
</dbReference>
<dbReference type="Proteomes" id="UP001518140">
    <property type="component" value="Unassembled WGS sequence"/>
</dbReference>
<evidence type="ECO:0000313" key="2">
    <source>
        <dbReference type="Proteomes" id="UP001518140"/>
    </source>
</evidence>
<reference evidence="1 2" key="1">
    <citation type="submission" date="2020-02" db="EMBL/GenBank/DDBJ databases">
        <title>Whole-genome analyses of novel actinobacteria.</title>
        <authorList>
            <person name="Sahin N."/>
            <person name="Tokatli A."/>
        </authorList>
    </citation>
    <scope>NUCLEOTIDE SEQUENCE [LARGE SCALE GENOMIC DNA]</scope>
    <source>
        <strain evidence="1 2">YC419</strain>
    </source>
</reference>
<organism evidence="1 2">
    <name type="scientific">Streptomyces ureilyticus</name>
    <dbReference type="NCBI Taxonomy" id="1775131"/>
    <lineage>
        <taxon>Bacteria</taxon>
        <taxon>Bacillati</taxon>
        <taxon>Actinomycetota</taxon>
        <taxon>Actinomycetes</taxon>
        <taxon>Kitasatosporales</taxon>
        <taxon>Streptomycetaceae</taxon>
        <taxon>Streptomyces</taxon>
    </lineage>
</organism>
<sequence length="98" mass="11502">MAVTQLSRHGQTAREYWQTYRPQALEALGSPEQQEEFFLELDLRVTEQIGQLTTELLQKLPMEQRAAARRATRSQAQELVYAEEIWLEKEPGTEHREM</sequence>
<accession>A0ABX0DNC9</accession>
<name>A0ABX0DNC9_9ACTN</name>
<proteinExistence type="predicted"/>
<dbReference type="RefSeq" id="WP_165337352.1">
    <property type="nucleotide sequence ID" value="NZ_JAAKZX010000001.1"/>
</dbReference>
<gene>
    <name evidence="1" type="ORF">G6048_00340</name>
</gene>
<protein>
    <submittedName>
        <fullName evidence="1">Uncharacterized protein</fullName>
    </submittedName>
</protein>
<comment type="caution">
    <text evidence="1">The sequence shown here is derived from an EMBL/GenBank/DDBJ whole genome shotgun (WGS) entry which is preliminary data.</text>
</comment>
<evidence type="ECO:0000313" key="1">
    <source>
        <dbReference type="EMBL" id="NGO40666.1"/>
    </source>
</evidence>